<dbReference type="SMART" id="SM00387">
    <property type="entry name" value="HATPase_c"/>
    <property type="match status" value="1"/>
</dbReference>
<dbReference type="PROSITE" id="PS50112">
    <property type="entry name" value="PAS"/>
    <property type="match status" value="1"/>
</dbReference>
<evidence type="ECO:0000256" key="6">
    <source>
        <dbReference type="ARBA" id="ARBA00022777"/>
    </source>
</evidence>
<dbReference type="Proteomes" id="UP001152876">
    <property type="component" value="Unassembled WGS sequence"/>
</dbReference>
<dbReference type="InterPro" id="IPR004358">
    <property type="entry name" value="Sig_transdc_His_kin-like_C"/>
</dbReference>
<dbReference type="InterPro" id="IPR011006">
    <property type="entry name" value="CheY-like_superfamily"/>
</dbReference>
<dbReference type="PRINTS" id="PR00344">
    <property type="entry name" value="BCTRLSENSOR"/>
</dbReference>
<dbReference type="SUPFAM" id="SSF47384">
    <property type="entry name" value="Homodimeric domain of signal transducing histidine kinase"/>
    <property type="match status" value="1"/>
</dbReference>
<dbReference type="InterPro" id="IPR003661">
    <property type="entry name" value="HisK_dim/P_dom"/>
</dbReference>
<dbReference type="InterPro" id="IPR013767">
    <property type="entry name" value="PAS_fold"/>
</dbReference>
<dbReference type="Pfam" id="PF00072">
    <property type="entry name" value="Response_reg"/>
    <property type="match status" value="1"/>
</dbReference>
<keyword evidence="4 8" id="KW-0597">Phosphoprotein</keyword>
<dbReference type="InterPro" id="IPR050351">
    <property type="entry name" value="BphY/WalK/GraS-like"/>
</dbReference>
<feature type="modified residue" description="4-aspartylphosphate" evidence="8">
    <location>
        <position position="56"/>
    </location>
</feature>
<dbReference type="GO" id="GO:0005886">
    <property type="term" value="C:plasma membrane"/>
    <property type="evidence" value="ECO:0007669"/>
    <property type="project" value="UniProtKB-SubCell"/>
</dbReference>
<dbReference type="InterPro" id="IPR000014">
    <property type="entry name" value="PAS"/>
</dbReference>
<gene>
    <name evidence="12" type="ORF">H010_08166</name>
</gene>
<evidence type="ECO:0000313" key="12">
    <source>
        <dbReference type="EMBL" id="MDG5975217.1"/>
    </source>
</evidence>
<dbReference type="InterPro" id="IPR036097">
    <property type="entry name" value="HisK_dim/P_sf"/>
</dbReference>
<evidence type="ECO:0000313" key="13">
    <source>
        <dbReference type="Proteomes" id="UP001152876"/>
    </source>
</evidence>
<dbReference type="Pfam" id="PF00512">
    <property type="entry name" value="HisKA"/>
    <property type="match status" value="1"/>
</dbReference>
<keyword evidence="5" id="KW-0808">Transferase</keyword>
<dbReference type="AlphaFoldDB" id="A0A9X4NQ01"/>
<evidence type="ECO:0000256" key="5">
    <source>
        <dbReference type="ARBA" id="ARBA00022679"/>
    </source>
</evidence>
<dbReference type="GO" id="GO:0000156">
    <property type="term" value="F:phosphorelay response regulator activity"/>
    <property type="evidence" value="ECO:0007669"/>
    <property type="project" value="TreeGrafter"/>
</dbReference>
<dbReference type="GO" id="GO:0006355">
    <property type="term" value="P:regulation of DNA-templated transcription"/>
    <property type="evidence" value="ECO:0007669"/>
    <property type="project" value="InterPro"/>
</dbReference>
<comment type="catalytic activity">
    <reaction evidence="1">
        <text>ATP + protein L-histidine = ADP + protein N-phospho-L-histidine.</text>
        <dbReference type="EC" id="2.7.13.3"/>
    </reaction>
</comment>
<dbReference type="InterPro" id="IPR003594">
    <property type="entry name" value="HATPase_dom"/>
</dbReference>
<dbReference type="InterPro" id="IPR035965">
    <property type="entry name" value="PAS-like_dom_sf"/>
</dbReference>
<dbReference type="PANTHER" id="PTHR42878:SF15">
    <property type="entry name" value="BACTERIOPHYTOCHROME"/>
    <property type="match status" value="1"/>
</dbReference>
<reference evidence="12" key="1">
    <citation type="submission" date="2013-01" db="EMBL/GenBank/DDBJ databases">
        <title>Genome draft of Hydrogenophaga taeniospiralis 2K1.</title>
        <authorList>
            <person name="Gomila M."/>
            <person name="Lalucat J."/>
        </authorList>
    </citation>
    <scope>NUCLEOTIDE SEQUENCE</scope>
    <source>
        <strain evidence="12">CCUG 15921</strain>
    </source>
</reference>
<dbReference type="SMART" id="SM00388">
    <property type="entry name" value="HisKA"/>
    <property type="match status" value="1"/>
</dbReference>
<dbReference type="RefSeq" id="WP_068167201.1">
    <property type="nucleotide sequence ID" value="NZ_AOGK01000005.1"/>
</dbReference>
<dbReference type="SUPFAM" id="SSF55785">
    <property type="entry name" value="PYP-like sensor domain (PAS domain)"/>
    <property type="match status" value="1"/>
</dbReference>
<evidence type="ECO:0000256" key="4">
    <source>
        <dbReference type="ARBA" id="ARBA00022553"/>
    </source>
</evidence>
<dbReference type="SUPFAM" id="SSF55874">
    <property type="entry name" value="ATPase domain of HSP90 chaperone/DNA topoisomerase II/histidine kinase"/>
    <property type="match status" value="1"/>
</dbReference>
<dbReference type="PROSITE" id="PS50110">
    <property type="entry name" value="RESPONSE_REGULATORY"/>
    <property type="match status" value="1"/>
</dbReference>
<dbReference type="InterPro" id="IPR001789">
    <property type="entry name" value="Sig_transdc_resp-reg_receiver"/>
</dbReference>
<dbReference type="GO" id="GO:0030295">
    <property type="term" value="F:protein kinase activator activity"/>
    <property type="evidence" value="ECO:0007669"/>
    <property type="project" value="TreeGrafter"/>
</dbReference>
<dbReference type="PANTHER" id="PTHR42878">
    <property type="entry name" value="TWO-COMPONENT HISTIDINE KINASE"/>
    <property type="match status" value="1"/>
</dbReference>
<dbReference type="GO" id="GO:0007234">
    <property type="term" value="P:osmosensory signaling via phosphorelay pathway"/>
    <property type="evidence" value="ECO:0007669"/>
    <property type="project" value="TreeGrafter"/>
</dbReference>
<evidence type="ECO:0000256" key="7">
    <source>
        <dbReference type="ARBA" id="ARBA00023136"/>
    </source>
</evidence>
<keyword evidence="6 12" id="KW-0418">Kinase</keyword>
<feature type="domain" description="Histidine kinase" evidence="9">
    <location>
        <begin position="283"/>
        <end position="495"/>
    </location>
</feature>
<sequence>MNKAARILVVEDESIVAFNLQQRLEQMGYDVPAVAVSGEESIEMVSRLMPDLVLMDIHIQGDMDGIEVASRLQETHAVPVIYLTAYSEDSTLERARKTRPYGYLLKPFSERELHATIQMAFERHKLETELTHNQRLLQQALDAASMGVIEVDTATCTVTASARTADLLGHPGQQTMSIQELLSRVDASDRAAIEARLTENLNDLKQFSEEFRVLTKNNGARWVRVEAARWPSQRFAGVVQDVSDRKHGEIRLKMLNDGLEKLVTERTAELNLSIKELEAFSYSVAHDLRAPIRAIVGFSKELLLRHPADLGEDTQALVERISAAGQRMNALIDALLNMSRLTQVPLQLDVVHISEIASEIADQLMRAEPDRVAQVRVAPRLTMVADLALVRSVVDNLLRNAWKFTARCEVTRIDVGSETRNGETVFFVRDNGCGFDMAQATRLFGPFQRLHREQDYAGTGIGLTIVQRIVMRHGGRVWAVAAPNQGATFYFTLSS</sequence>
<dbReference type="InterPro" id="IPR005467">
    <property type="entry name" value="His_kinase_dom"/>
</dbReference>
<dbReference type="CDD" id="cd00082">
    <property type="entry name" value="HisKA"/>
    <property type="match status" value="1"/>
</dbReference>
<comment type="caution">
    <text evidence="12">The sequence shown here is derived from an EMBL/GenBank/DDBJ whole genome shotgun (WGS) entry which is preliminary data.</text>
</comment>
<dbReference type="Pfam" id="PF02518">
    <property type="entry name" value="HATPase_c"/>
    <property type="match status" value="1"/>
</dbReference>
<dbReference type="PROSITE" id="PS50109">
    <property type="entry name" value="HIS_KIN"/>
    <property type="match status" value="1"/>
</dbReference>
<feature type="domain" description="Response regulatory" evidence="10">
    <location>
        <begin position="6"/>
        <end position="121"/>
    </location>
</feature>
<keyword evidence="13" id="KW-1185">Reference proteome</keyword>
<dbReference type="FunFam" id="3.30.565.10:FF:000006">
    <property type="entry name" value="Sensor histidine kinase WalK"/>
    <property type="match status" value="1"/>
</dbReference>
<dbReference type="SUPFAM" id="SSF52172">
    <property type="entry name" value="CheY-like"/>
    <property type="match status" value="1"/>
</dbReference>
<dbReference type="EC" id="2.7.13.3" evidence="3"/>
<dbReference type="CDD" id="cd17534">
    <property type="entry name" value="REC_DC-like"/>
    <property type="match status" value="1"/>
</dbReference>
<dbReference type="EMBL" id="AOGK01000005">
    <property type="protein sequence ID" value="MDG5975217.1"/>
    <property type="molecule type" value="Genomic_DNA"/>
</dbReference>
<organism evidence="12 13">
    <name type="scientific">Hydrogenophaga taeniospiralis CCUG 15921</name>
    <dbReference type="NCBI Taxonomy" id="1281780"/>
    <lineage>
        <taxon>Bacteria</taxon>
        <taxon>Pseudomonadati</taxon>
        <taxon>Pseudomonadota</taxon>
        <taxon>Betaproteobacteria</taxon>
        <taxon>Burkholderiales</taxon>
        <taxon>Comamonadaceae</taxon>
        <taxon>Hydrogenophaga</taxon>
    </lineage>
</organism>
<accession>A0A9X4NQ01</accession>
<evidence type="ECO:0000256" key="3">
    <source>
        <dbReference type="ARBA" id="ARBA00012438"/>
    </source>
</evidence>
<dbReference type="Gene3D" id="3.40.50.2300">
    <property type="match status" value="1"/>
</dbReference>
<dbReference type="SMART" id="SM00448">
    <property type="entry name" value="REC"/>
    <property type="match status" value="1"/>
</dbReference>
<dbReference type="InterPro" id="IPR036890">
    <property type="entry name" value="HATPase_C_sf"/>
</dbReference>
<dbReference type="GO" id="GO:0000155">
    <property type="term" value="F:phosphorelay sensor kinase activity"/>
    <property type="evidence" value="ECO:0007669"/>
    <property type="project" value="InterPro"/>
</dbReference>
<evidence type="ECO:0000256" key="8">
    <source>
        <dbReference type="PROSITE-ProRule" id="PRU00169"/>
    </source>
</evidence>
<dbReference type="CDD" id="cd00130">
    <property type="entry name" value="PAS"/>
    <property type="match status" value="1"/>
</dbReference>
<keyword evidence="7" id="KW-0472">Membrane</keyword>
<evidence type="ECO:0000259" key="9">
    <source>
        <dbReference type="PROSITE" id="PS50109"/>
    </source>
</evidence>
<proteinExistence type="predicted"/>
<comment type="subcellular location">
    <subcellularLocation>
        <location evidence="2">Cell inner membrane</location>
        <topology evidence="2">Multi-pass membrane protein</topology>
    </subcellularLocation>
</comment>
<dbReference type="Gene3D" id="3.30.565.10">
    <property type="entry name" value="Histidine kinase-like ATPase, C-terminal domain"/>
    <property type="match status" value="1"/>
</dbReference>
<protein>
    <recommendedName>
        <fullName evidence="3">histidine kinase</fullName>
        <ecNumber evidence="3">2.7.13.3</ecNumber>
    </recommendedName>
</protein>
<name>A0A9X4NQ01_9BURK</name>
<evidence type="ECO:0000259" key="10">
    <source>
        <dbReference type="PROSITE" id="PS50110"/>
    </source>
</evidence>
<dbReference type="OrthoDB" id="8559580at2"/>
<evidence type="ECO:0000256" key="2">
    <source>
        <dbReference type="ARBA" id="ARBA00004429"/>
    </source>
</evidence>
<dbReference type="Gene3D" id="1.10.287.130">
    <property type="match status" value="1"/>
</dbReference>
<evidence type="ECO:0000256" key="1">
    <source>
        <dbReference type="ARBA" id="ARBA00000085"/>
    </source>
</evidence>
<dbReference type="Gene3D" id="3.30.450.20">
    <property type="entry name" value="PAS domain"/>
    <property type="match status" value="1"/>
</dbReference>
<feature type="domain" description="PAS" evidence="11">
    <location>
        <begin position="133"/>
        <end position="204"/>
    </location>
</feature>
<evidence type="ECO:0000259" key="11">
    <source>
        <dbReference type="PROSITE" id="PS50112"/>
    </source>
</evidence>
<dbReference type="Pfam" id="PF00989">
    <property type="entry name" value="PAS"/>
    <property type="match status" value="1"/>
</dbReference>